<evidence type="ECO:0000313" key="10">
    <source>
        <dbReference type="Proteomes" id="UP000440498"/>
    </source>
</evidence>
<feature type="domain" description="TonB-dependent receptor plug" evidence="8">
    <location>
        <begin position="49"/>
        <end position="169"/>
    </location>
</feature>
<evidence type="ECO:0000313" key="9">
    <source>
        <dbReference type="EMBL" id="MQA39939.1"/>
    </source>
</evidence>
<protein>
    <submittedName>
        <fullName evidence="9">TonB-dependent receptor</fullName>
    </submittedName>
</protein>
<accession>A0A6A7N4D6</accession>
<dbReference type="Gene3D" id="2.40.170.20">
    <property type="entry name" value="TonB-dependent receptor, beta-barrel domain"/>
    <property type="match status" value="1"/>
</dbReference>
<keyword evidence="6" id="KW-0732">Signal</keyword>
<evidence type="ECO:0000256" key="5">
    <source>
        <dbReference type="RuleBase" id="RU003357"/>
    </source>
</evidence>
<dbReference type="AlphaFoldDB" id="A0A6A7N4D6"/>
<dbReference type="Pfam" id="PF00593">
    <property type="entry name" value="TonB_dep_Rec_b-barrel"/>
    <property type="match status" value="1"/>
</dbReference>
<feature type="domain" description="TonB-dependent receptor-like beta-barrel" evidence="7">
    <location>
        <begin position="317"/>
        <end position="760"/>
    </location>
</feature>
<dbReference type="PANTHER" id="PTHR47234:SF3">
    <property type="entry name" value="SECRETIN_TONB SHORT N-TERMINAL DOMAIN-CONTAINING PROTEIN"/>
    <property type="match status" value="1"/>
</dbReference>
<proteinExistence type="inferred from homology"/>
<dbReference type="InterPro" id="IPR000531">
    <property type="entry name" value="Beta-barrel_TonB"/>
</dbReference>
<dbReference type="PANTHER" id="PTHR47234">
    <property type="match status" value="1"/>
</dbReference>
<dbReference type="Pfam" id="PF07715">
    <property type="entry name" value="Plug"/>
    <property type="match status" value="1"/>
</dbReference>
<dbReference type="Gene3D" id="2.170.130.10">
    <property type="entry name" value="TonB-dependent receptor, plug domain"/>
    <property type="match status" value="1"/>
</dbReference>
<gene>
    <name evidence="9" type="ORF">GEV02_17445</name>
</gene>
<evidence type="ECO:0000259" key="8">
    <source>
        <dbReference type="Pfam" id="PF07715"/>
    </source>
</evidence>
<evidence type="ECO:0000256" key="1">
    <source>
        <dbReference type="ARBA" id="ARBA00004442"/>
    </source>
</evidence>
<comment type="caution">
    <text evidence="9">The sequence shown here is derived from an EMBL/GenBank/DDBJ whole genome shotgun (WGS) entry which is preliminary data.</text>
</comment>
<organism evidence="9 10">
    <name type="scientific">Rugamonas aquatica</name>
    <dbReference type="NCBI Taxonomy" id="2743357"/>
    <lineage>
        <taxon>Bacteria</taxon>
        <taxon>Pseudomonadati</taxon>
        <taxon>Pseudomonadota</taxon>
        <taxon>Betaproteobacteria</taxon>
        <taxon>Burkholderiales</taxon>
        <taxon>Oxalobacteraceae</taxon>
        <taxon>Telluria group</taxon>
        <taxon>Rugamonas</taxon>
    </lineage>
</organism>
<dbReference type="GO" id="GO:0009279">
    <property type="term" value="C:cell outer membrane"/>
    <property type="evidence" value="ECO:0007669"/>
    <property type="project" value="UniProtKB-SubCell"/>
</dbReference>
<dbReference type="SUPFAM" id="SSF56935">
    <property type="entry name" value="Porins"/>
    <property type="match status" value="1"/>
</dbReference>
<name>A0A6A7N4D6_9BURK</name>
<comment type="similarity">
    <text evidence="2 5">Belongs to the TonB-dependent receptor family.</text>
</comment>
<keyword evidence="4" id="KW-0998">Cell outer membrane</keyword>
<dbReference type="InterPro" id="IPR037066">
    <property type="entry name" value="Plug_dom_sf"/>
</dbReference>
<evidence type="ECO:0000259" key="7">
    <source>
        <dbReference type="Pfam" id="PF00593"/>
    </source>
</evidence>
<feature type="chain" id="PRO_5025584445" evidence="6">
    <location>
        <begin position="23"/>
        <end position="808"/>
    </location>
</feature>
<sequence length="808" mass="84566">MKNTYRTTSLLYALLLPAAALAQDASQGADAQELGGVIVTGTRQSGLKAADSPTPIQIIDAGALERSGQAGLIEALVQNVPAFTSDAKGGDASALTLAARLRGMSPNHTLVLVNGKRRHGTSNLNVSAGAFQGGAGADLGFIPVSSIARIEVLQDGAAAQYGSDAIAGVINIILKDNAEGGSAGGEIGRYYDGGGNTNNVAVNAGFQPWGSGFLNVSAETKYHGHSDRSDFDARFVAPQLTAANAAVKQVEGYPYVNHTFGDARVRQDVLSANAAIDVGGVRLYGLATYGSKQAEAIQNYRGPSTAPTVYPLGFSPVETHDEKDYALTLGVKGATAGWNYDLSSTFGRDNASVGNIDSINTQLLKDTGSSPTRFYEGFLKASQASTTLDINRDLDVGWSGPLNLALGLEHRVDSYAIGAGDAASSYRGGAAAFPGYSASDAGSHSRHSNSAYIDLAGSPLEQLKLDAAVRAERFSDFGNAVVGKLTGRYDPQPGLGLRGTVSNGFRAPTLAEDYYSATTVSPTTASVILPSASAAARLLGLPPLKAEKSQNISLGVIARPSAKLSASLDLYVIKVRDRILQSGTLNGYLNGVLQSPVVNAAIAANGNIIPAGITTSGVSVYSNAADTRNTGADLVLGYASNYGGWGQVDWSAAANVNRARVTDVKAAPAQLSGQAVLDQTARSYLEDSAPTYRVNLGALWRSGGWTVNLRESIFGSSSYAATLDNKTYYENRSGTKFLTDLDVTRQWTKAWSFSAGVRNLFNVYPDQLNGDYRKALNAAGRQNVAQYASFSSIGINGAYYYGKAAYRF</sequence>
<keyword evidence="10" id="KW-1185">Reference proteome</keyword>
<dbReference type="EMBL" id="WHUG01000006">
    <property type="protein sequence ID" value="MQA39939.1"/>
    <property type="molecule type" value="Genomic_DNA"/>
</dbReference>
<keyword evidence="5" id="KW-0798">TonB box</keyword>
<evidence type="ECO:0000256" key="2">
    <source>
        <dbReference type="ARBA" id="ARBA00009810"/>
    </source>
</evidence>
<keyword evidence="9" id="KW-0675">Receptor</keyword>
<dbReference type="RefSeq" id="WP_152839176.1">
    <property type="nucleotide sequence ID" value="NZ_WHUG01000006.1"/>
</dbReference>
<comment type="subcellular location">
    <subcellularLocation>
        <location evidence="1 5">Cell outer membrane</location>
    </subcellularLocation>
</comment>
<keyword evidence="3 5" id="KW-0472">Membrane</keyword>
<evidence type="ECO:0000256" key="6">
    <source>
        <dbReference type="SAM" id="SignalP"/>
    </source>
</evidence>
<dbReference type="Proteomes" id="UP000440498">
    <property type="component" value="Unassembled WGS sequence"/>
</dbReference>
<dbReference type="InterPro" id="IPR012910">
    <property type="entry name" value="Plug_dom"/>
</dbReference>
<evidence type="ECO:0000256" key="4">
    <source>
        <dbReference type="ARBA" id="ARBA00023237"/>
    </source>
</evidence>
<feature type="signal peptide" evidence="6">
    <location>
        <begin position="1"/>
        <end position="22"/>
    </location>
</feature>
<evidence type="ECO:0000256" key="3">
    <source>
        <dbReference type="ARBA" id="ARBA00023136"/>
    </source>
</evidence>
<reference evidence="9 10" key="1">
    <citation type="submission" date="2019-10" db="EMBL/GenBank/DDBJ databases">
        <title>Two novel species isolated from a subtropical stream in China.</title>
        <authorList>
            <person name="Lu H."/>
        </authorList>
    </citation>
    <scope>NUCLEOTIDE SEQUENCE [LARGE SCALE GENOMIC DNA]</scope>
    <source>
        <strain evidence="9 10">FT29W</strain>
    </source>
</reference>
<dbReference type="InterPro" id="IPR036942">
    <property type="entry name" value="Beta-barrel_TonB_sf"/>
</dbReference>